<dbReference type="PANTHER" id="PTHR37468:SF1">
    <property type="entry name" value="SULFATE TRANSPORTER CYSZ"/>
    <property type="match status" value="1"/>
</dbReference>
<evidence type="ECO:0000256" key="2">
    <source>
        <dbReference type="ARBA" id="ARBA00022448"/>
    </source>
</evidence>
<comment type="subcellular location">
    <subcellularLocation>
        <location evidence="1">Membrane</location>
        <topology evidence="1">Multi-pass membrane protein</topology>
    </subcellularLocation>
</comment>
<evidence type="ECO:0000256" key="9">
    <source>
        <dbReference type="ARBA" id="ARBA00023136"/>
    </source>
</evidence>
<keyword evidence="2" id="KW-0813">Transport</keyword>
<evidence type="ECO:0000256" key="6">
    <source>
        <dbReference type="ARBA" id="ARBA00022692"/>
    </source>
</evidence>
<evidence type="ECO:0000256" key="10">
    <source>
        <dbReference type="SAM" id="Phobius"/>
    </source>
</evidence>
<gene>
    <name evidence="11" type="ORF">ETSY2_00895</name>
</gene>
<evidence type="ECO:0000256" key="5">
    <source>
        <dbReference type="ARBA" id="ARBA00022605"/>
    </source>
</evidence>
<dbReference type="InterPro" id="IPR050480">
    <property type="entry name" value="CysZ-like"/>
</dbReference>
<dbReference type="HOGENOM" id="CLU_1056402_0_0_7"/>
<comment type="caution">
    <text evidence="11">The sequence shown here is derived from an EMBL/GenBank/DDBJ whole genome shotgun (WGS) entry which is preliminary data.</text>
</comment>
<keyword evidence="12" id="KW-1185">Reference proteome</keyword>
<feature type="transmembrane region" description="Helical" evidence="10">
    <location>
        <begin position="151"/>
        <end position="169"/>
    </location>
</feature>
<evidence type="ECO:0000256" key="7">
    <source>
        <dbReference type="ARBA" id="ARBA00022989"/>
    </source>
</evidence>
<proteinExistence type="predicted"/>
<keyword evidence="7 10" id="KW-1133">Transmembrane helix</keyword>
<evidence type="ECO:0000313" key="12">
    <source>
        <dbReference type="Proteomes" id="UP000019140"/>
    </source>
</evidence>
<evidence type="ECO:0000256" key="4">
    <source>
        <dbReference type="ARBA" id="ARBA00022519"/>
    </source>
</evidence>
<dbReference type="GO" id="GO:0009675">
    <property type="term" value="F:high-affinity sulfate:proton symporter activity"/>
    <property type="evidence" value="ECO:0007669"/>
    <property type="project" value="TreeGrafter"/>
</dbReference>
<dbReference type="GO" id="GO:0019344">
    <property type="term" value="P:cysteine biosynthetic process"/>
    <property type="evidence" value="ECO:0007669"/>
    <property type="project" value="TreeGrafter"/>
</dbReference>
<evidence type="ECO:0000256" key="1">
    <source>
        <dbReference type="ARBA" id="ARBA00004141"/>
    </source>
</evidence>
<feature type="transmembrane region" description="Helical" evidence="10">
    <location>
        <begin position="30"/>
        <end position="53"/>
    </location>
</feature>
<keyword evidence="5" id="KW-0028">Amino-acid biosynthesis</keyword>
<evidence type="ECO:0000256" key="3">
    <source>
        <dbReference type="ARBA" id="ARBA00022475"/>
    </source>
</evidence>
<accession>W4MG83</accession>
<evidence type="ECO:0000313" key="11">
    <source>
        <dbReference type="EMBL" id="ETX09200.1"/>
    </source>
</evidence>
<organism evidence="11 12">
    <name type="scientific">Candidatus Entotheonella gemina</name>
    <dbReference type="NCBI Taxonomy" id="1429439"/>
    <lineage>
        <taxon>Bacteria</taxon>
        <taxon>Pseudomonadati</taxon>
        <taxon>Nitrospinota/Tectimicrobiota group</taxon>
        <taxon>Candidatus Tectimicrobiota</taxon>
        <taxon>Candidatus Entotheonellia</taxon>
        <taxon>Candidatus Entotheonellales</taxon>
        <taxon>Candidatus Entotheonellaceae</taxon>
        <taxon>Candidatus Entotheonella</taxon>
    </lineage>
</organism>
<dbReference type="Proteomes" id="UP000019140">
    <property type="component" value="Unassembled WGS sequence"/>
</dbReference>
<keyword evidence="3" id="KW-1003">Cell membrane</keyword>
<sequence length="263" mass="29376">MRFIQDTIRGFRLPFQGIEYLVQHRSLWKWAALPAGVNMVLFSAAFAILIAYIPTLYNLARFEPSATQQAWLWSTSLNVLSSTLGVLLILLSSAVLAVIFLLLSKIIAAPFLDVLAQQVEYLHGETQAATFSPGYLWRSFRVAIGAELKRTGFVIIVYIMLFLLGLIPILAPLTALAGTLFTILFLPLQYAGYTMDHRLMTFRQRRALIAQRPWLMFGFGVAAFLTIFVPLLNFVCLPILVVGGTLLMMEFKTDQPPAIGGMK</sequence>
<dbReference type="PANTHER" id="PTHR37468">
    <property type="entry name" value="SULFATE TRANSPORTER CYSZ"/>
    <property type="match status" value="1"/>
</dbReference>
<evidence type="ECO:0000256" key="8">
    <source>
        <dbReference type="ARBA" id="ARBA00023032"/>
    </source>
</evidence>
<feature type="transmembrane region" description="Helical" evidence="10">
    <location>
        <begin position="175"/>
        <end position="193"/>
    </location>
</feature>
<reference evidence="11 12" key="1">
    <citation type="journal article" date="2014" name="Nature">
        <title>An environmental bacterial taxon with a large and distinct metabolic repertoire.</title>
        <authorList>
            <person name="Wilson M.C."/>
            <person name="Mori T."/>
            <person name="Ruckert C."/>
            <person name="Uria A.R."/>
            <person name="Helf M.J."/>
            <person name="Takada K."/>
            <person name="Gernert C."/>
            <person name="Steffens U.A."/>
            <person name="Heycke N."/>
            <person name="Schmitt S."/>
            <person name="Rinke C."/>
            <person name="Helfrich E.J."/>
            <person name="Brachmann A.O."/>
            <person name="Gurgui C."/>
            <person name="Wakimoto T."/>
            <person name="Kracht M."/>
            <person name="Crusemann M."/>
            <person name="Hentschel U."/>
            <person name="Abe I."/>
            <person name="Matsunaga S."/>
            <person name="Kalinowski J."/>
            <person name="Takeyama H."/>
            <person name="Piel J."/>
        </authorList>
    </citation>
    <scope>NUCLEOTIDE SEQUENCE [LARGE SCALE GENOMIC DNA]</scope>
    <source>
        <strain evidence="12">TSY2</strain>
    </source>
</reference>
<dbReference type="InterPro" id="IPR059112">
    <property type="entry name" value="CysZ/EI24"/>
</dbReference>
<evidence type="ECO:0008006" key="13">
    <source>
        <dbReference type="Google" id="ProtNLM"/>
    </source>
</evidence>
<dbReference type="Pfam" id="PF07264">
    <property type="entry name" value="EI24"/>
    <property type="match status" value="1"/>
</dbReference>
<keyword evidence="8" id="KW-0764">Sulfate transport</keyword>
<dbReference type="AlphaFoldDB" id="W4MG83"/>
<keyword evidence="4" id="KW-0997">Cell inner membrane</keyword>
<keyword evidence="9 10" id="KW-0472">Membrane</keyword>
<feature type="transmembrane region" description="Helical" evidence="10">
    <location>
        <begin position="79"/>
        <end position="103"/>
    </location>
</feature>
<feature type="transmembrane region" description="Helical" evidence="10">
    <location>
        <begin position="214"/>
        <end position="241"/>
    </location>
</feature>
<dbReference type="GO" id="GO:0000103">
    <property type="term" value="P:sulfate assimilation"/>
    <property type="evidence" value="ECO:0007669"/>
    <property type="project" value="TreeGrafter"/>
</dbReference>
<name>W4MG83_9BACT</name>
<protein>
    <recommendedName>
        <fullName evidence="13">Sulfate transporter CysZ</fullName>
    </recommendedName>
</protein>
<keyword evidence="6 10" id="KW-0812">Transmembrane</keyword>
<dbReference type="GO" id="GO:0005886">
    <property type="term" value="C:plasma membrane"/>
    <property type="evidence" value="ECO:0007669"/>
    <property type="project" value="TreeGrafter"/>
</dbReference>
<dbReference type="EMBL" id="AZHX01000032">
    <property type="protein sequence ID" value="ETX09200.1"/>
    <property type="molecule type" value="Genomic_DNA"/>
</dbReference>